<feature type="region of interest" description="Disordered" evidence="2">
    <location>
        <begin position="1"/>
        <end position="24"/>
    </location>
</feature>
<feature type="domain" description="Transposase (putative) gypsy type" evidence="3">
    <location>
        <begin position="69"/>
        <end position="135"/>
    </location>
</feature>
<dbReference type="Pfam" id="PF04195">
    <property type="entry name" value="Transposase_28"/>
    <property type="match status" value="1"/>
</dbReference>
<name>A0A9R0ZUC0_TRITD</name>
<dbReference type="EMBL" id="LT934124">
    <property type="protein sequence ID" value="VAI83229.1"/>
    <property type="molecule type" value="Genomic_DNA"/>
</dbReference>
<evidence type="ECO:0000259" key="3">
    <source>
        <dbReference type="Pfam" id="PF04195"/>
    </source>
</evidence>
<keyword evidence="5" id="KW-1185">Reference proteome</keyword>
<evidence type="ECO:0000256" key="1">
    <source>
        <dbReference type="SAM" id="Coils"/>
    </source>
</evidence>
<reference evidence="4 5" key="1">
    <citation type="submission" date="2017-09" db="EMBL/GenBank/DDBJ databases">
        <authorList>
            <consortium name="International Durum Wheat Genome Sequencing Consortium (IDWGSC)"/>
            <person name="Milanesi L."/>
        </authorList>
    </citation>
    <scope>NUCLEOTIDE SEQUENCE [LARGE SCALE GENOMIC DNA]</scope>
    <source>
        <strain evidence="5">cv. Svevo</strain>
    </source>
</reference>
<dbReference type="Proteomes" id="UP000324705">
    <property type="component" value="Chromosome 7B"/>
</dbReference>
<protein>
    <recommendedName>
        <fullName evidence="3">Transposase (putative) gypsy type domain-containing protein</fullName>
    </recommendedName>
</protein>
<dbReference type="PANTHER" id="PTHR31099">
    <property type="entry name" value="OS06G0165300 PROTEIN"/>
    <property type="match status" value="1"/>
</dbReference>
<evidence type="ECO:0000313" key="5">
    <source>
        <dbReference type="Proteomes" id="UP000324705"/>
    </source>
</evidence>
<dbReference type="AlphaFoldDB" id="A0A9R0ZUC0"/>
<keyword evidence="1" id="KW-0175">Coiled coil</keyword>
<feature type="region of interest" description="Disordered" evidence="2">
    <location>
        <begin position="282"/>
        <end position="330"/>
    </location>
</feature>
<accession>A0A9R0ZUC0</accession>
<feature type="compositionally biased region" description="Basic and acidic residues" evidence="2">
    <location>
        <begin position="10"/>
        <end position="22"/>
    </location>
</feature>
<dbReference type="OMA" id="HFFLLCE"/>
<proteinExistence type="predicted"/>
<organism evidence="4 5">
    <name type="scientific">Triticum turgidum subsp. durum</name>
    <name type="common">Durum wheat</name>
    <name type="synonym">Triticum durum</name>
    <dbReference type="NCBI Taxonomy" id="4567"/>
    <lineage>
        <taxon>Eukaryota</taxon>
        <taxon>Viridiplantae</taxon>
        <taxon>Streptophyta</taxon>
        <taxon>Embryophyta</taxon>
        <taxon>Tracheophyta</taxon>
        <taxon>Spermatophyta</taxon>
        <taxon>Magnoliopsida</taxon>
        <taxon>Liliopsida</taxon>
        <taxon>Poales</taxon>
        <taxon>Poaceae</taxon>
        <taxon>BOP clade</taxon>
        <taxon>Pooideae</taxon>
        <taxon>Triticodae</taxon>
        <taxon>Triticeae</taxon>
        <taxon>Triticinae</taxon>
        <taxon>Triticum</taxon>
    </lineage>
</organism>
<gene>
    <name evidence="4" type="ORF">TRITD_7Bv1G014350</name>
</gene>
<evidence type="ECO:0000256" key="2">
    <source>
        <dbReference type="SAM" id="MobiDB-lite"/>
    </source>
</evidence>
<dbReference type="Gramene" id="TRITD7Bv1G014350.1">
    <property type="protein sequence ID" value="TRITD7Bv1G014350.1"/>
    <property type="gene ID" value="TRITD7Bv1G014350"/>
</dbReference>
<sequence length="434" mass="46554">MPSSSSSSLEPDHHPALRRQGDTEGAVSFLRTQHDVDAVCDKYGVPKDRYTARPAGDLRASSPPPPGCVCLYADALEAGMRVPLHGFFCDVLAHFGIAPTQLAPNGWRILAGFLVLCHSAGVPPSLPVFRHFFLLSIVNRKHRGCYFFRSRDNSGLRFKGMPSCIKDWKNSFFFLSSPEPWPFPVEWGEPSKSSFMVPVLDSEEKKHAAKLLRSYASAAVDIDTCLSDSNLAAAMAPAASARRPPPPASFTRIASDSKGMDPSVYEMMKHMLAEKAAAQASASAKKAKAEPGSHAPGSPPLCAKKRNLEEASSEEGPPRSLLNTPLSGMRSPPPGFPISHDGDGTGWEAARELLQGAVAPPQQRAFAATEPSDVIAASYVAILQAANYVSSSLGYALELEEKLAAQDAEVAALEKQLEETKAELAAARAEWDSA</sequence>
<evidence type="ECO:0000313" key="4">
    <source>
        <dbReference type="EMBL" id="VAI83229.1"/>
    </source>
</evidence>
<feature type="coiled-coil region" evidence="1">
    <location>
        <begin position="396"/>
        <end position="430"/>
    </location>
</feature>
<dbReference type="InterPro" id="IPR007321">
    <property type="entry name" value="Transposase_28"/>
</dbReference>
<dbReference type="PANTHER" id="PTHR31099:SF28">
    <property type="entry name" value="F5J5.12"/>
    <property type="match status" value="1"/>
</dbReference>